<reference evidence="3" key="1">
    <citation type="submission" date="2015-01" db="EMBL/GenBank/DDBJ databases">
        <authorList>
            <person name="Aksoy S."/>
            <person name="Warren W."/>
            <person name="Wilson R.K."/>
        </authorList>
    </citation>
    <scope>NUCLEOTIDE SEQUENCE [LARGE SCALE GENOMIC DNA]</scope>
    <source>
        <strain evidence="3">IAEA</strain>
    </source>
</reference>
<organism evidence="2 3">
    <name type="scientific">Glossina palpalis gambiensis</name>
    <dbReference type="NCBI Taxonomy" id="67801"/>
    <lineage>
        <taxon>Eukaryota</taxon>
        <taxon>Metazoa</taxon>
        <taxon>Ecdysozoa</taxon>
        <taxon>Arthropoda</taxon>
        <taxon>Hexapoda</taxon>
        <taxon>Insecta</taxon>
        <taxon>Pterygota</taxon>
        <taxon>Neoptera</taxon>
        <taxon>Endopterygota</taxon>
        <taxon>Diptera</taxon>
        <taxon>Brachycera</taxon>
        <taxon>Muscomorpha</taxon>
        <taxon>Hippoboscoidea</taxon>
        <taxon>Glossinidae</taxon>
        <taxon>Glossina</taxon>
    </lineage>
</organism>
<accession>A0A1B0AXK0</accession>
<dbReference type="EMBL" id="JXJN01005287">
    <property type="status" value="NOT_ANNOTATED_CDS"/>
    <property type="molecule type" value="Genomic_DNA"/>
</dbReference>
<proteinExistence type="predicted"/>
<dbReference type="VEuPathDB" id="VectorBase:GPPI012059"/>
<feature type="compositionally biased region" description="Low complexity" evidence="1">
    <location>
        <begin position="88"/>
        <end position="103"/>
    </location>
</feature>
<sequence length="132" mass="14685">MKRGKKPTFLTETGCMEQFHGVGNLSPMEQIILENKENIVPQAIKSSTADGCLKKQNHNNSIEIRLLLSPIEGDAAITEVEKNKKNNSKCNTNNKSNGNSNSNTFLASNESNKSLLRKGRNEKCYEQLTEKS</sequence>
<protein>
    <submittedName>
        <fullName evidence="2">Uncharacterized protein</fullName>
    </submittedName>
</protein>
<dbReference type="EnsemblMetazoa" id="GPPI012059-RA">
    <property type="protein sequence ID" value="GPPI012059-PA"/>
    <property type="gene ID" value="GPPI012059"/>
</dbReference>
<dbReference type="STRING" id="67801.A0A1B0AXK0"/>
<feature type="compositionally biased region" description="Polar residues" evidence="1">
    <location>
        <begin position="104"/>
        <end position="114"/>
    </location>
</feature>
<feature type="region of interest" description="Disordered" evidence="1">
    <location>
        <begin position="85"/>
        <end position="132"/>
    </location>
</feature>
<evidence type="ECO:0000256" key="1">
    <source>
        <dbReference type="SAM" id="MobiDB-lite"/>
    </source>
</evidence>
<evidence type="ECO:0000313" key="3">
    <source>
        <dbReference type="Proteomes" id="UP000092460"/>
    </source>
</evidence>
<name>A0A1B0AXK0_9MUSC</name>
<feature type="compositionally biased region" description="Basic and acidic residues" evidence="1">
    <location>
        <begin position="119"/>
        <end position="132"/>
    </location>
</feature>
<dbReference type="Proteomes" id="UP000092460">
    <property type="component" value="Unassembled WGS sequence"/>
</dbReference>
<keyword evidence="3" id="KW-1185">Reference proteome</keyword>
<evidence type="ECO:0000313" key="2">
    <source>
        <dbReference type="EnsemblMetazoa" id="GPPI012059-PA"/>
    </source>
</evidence>
<reference evidence="2" key="2">
    <citation type="submission" date="2020-05" db="UniProtKB">
        <authorList>
            <consortium name="EnsemblMetazoa"/>
        </authorList>
    </citation>
    <scope>IDENTIFICATION</scope>
    <source>
        <strain evidence="2">IAEA</strain>
    </source>
</reference>
<dbReference type="AlphaFoldDB" id="A0A1B0AXK0"/>